<reference evidence="4" key="1">
    <citation type="submission" date="2024-05" db="EMBL/GenBank/DDBJ databases">
        <authorList>
            <person name="Cai S.Y."/>
            <person name="Jin L.M."/>
            <person name="Li H.R."/>
        </authorList>
    </citation>
    <scope>NUCLEOTIDE SEQUENCE</scope>
    <source>
        <strain evidence="4">A5-74</strain>
    </source>
</reference>
<dbReference type="PANTHER" id="PTHR30055">
    <property type="entry name" value="HTH-TYPE TRANSCRIPTIONAL REGULATOR RUTR"/>
    <property type="match status" value="1"/>
</dbReference>
<dbReference type="PROSITE" id="PS50977">
    <property type="entry name" value="HTH_TETR_2"/>
    <property type="match status" value="1"/>
</dbReference>
<dbReference type="Pfam" id="PF00440">
    <property type="entry name" value="TetR_N"/>
    <property type="match status" value="1"/>
</dbReference>
<dbReference type="EMBL" id="CP159218">
    <property type="protein sequence ID" value="XCG61872.1"/>
    <property type="molecule type" value="Genomic_DNA"/>
</dbReference>
<dbReference type="InterPro" id="IPR023772">
    <property type="entry name" value="DNA-bd_HTH_TetR-type_CS"/>
</dbReference>
<dbReference type="PANTHER" id="PTHR30055:SF229">
    <property type="entry name" value="HTH-TYPE TRANSCRIPTIONAL REPRESSOR RV1474C"/>
    <property type="match status" value="1"/>
</dbReference>
<accession>A0AAU8DIS8</accession>
<evidence type="ECO:0000256" key="2">
    <source>
        <dbReference type="PROSITE-ProRule" id="PRU00335"/>
    </source>
</evidence>
<dbReference type="PRINTS" id="PR00455">
    <property type="entry name" value="HTHTETR"/>
</dbReference>
<dbReference type="InterPro" id="IPR036271">
    <property type="entry name" value="Tet_transcr_reg_TetR-rel_C_sf"/>
</dbReference>
<dbReference type="InterPro" id="IPR009057">
    <property type="entry name" value="Homeodomain-like_sf"/>
</dbReference>
<protein>
    <submittedName>
        <fullName evidence="4">Helix-turn-helix domain-containing protein</fullName>
    </submittedName>
</protein>
<evidence type="ECO:0000256" key="1">
    <source>
        <dbReference type="ARBA" id="ARBA00023125"/>
    </source>
</evidence>
<feature type="domain" description="HTH tetR-type" evidence="3">
    <location>
        <begin position="10"/>
        <end position="70"/>
    </location>
</feature>
<dbReference type="InterPro" id="IPR001647">
    <property type="entry name" value="HTH_TetR"/>
</dbReference>
<dbReference type="AlphaFoldDB" id="A0AAU8DIS8"/>
<dbReference type="PROSITE" id="PS01081">
    <property type="entry name" value="HTH_TETR_1"/>
    <property type="match status" value="1"/>
</dbReference>
<dbReference type="GO" id="GO:0000976">
    <property type="term" value="F:transcription cis-regulatory region binding"/>
    <property type="evidence" value="ECO:0007669"/>
    <property type="project" value="TreeGrafter"/>
</dbReference>
<evidence type="ECO:0000259" key="3">
    <source>
        <dbReference type="PROSITE" id="PS50977"/>
    </source>
</evidence>
<keyword evidence="1 2" id="KW-0238">DNA-binding</keyword>
<evidence type="ECO:0000313" key="4">
    <source>
        <dbReference type="EMBL" id="XCG61872.1"/>
    </source>
</evidence>
<dbReference type="SUPFAM" id="SSF48498">
    <property type="entry name" value="Tetracyclin repressor-like, C-terminal domain"/>
    <property type="match status" value="1"/>
</dbReference>
<organism evidence="4">
    <name type="scientific">Nakamurella sp. A5-74</name>
    <dbReference type="NCBI Taxonomy" id="3158264"/>
    <lineage>
        <taxon>Bacteria</taxon>
        <taxon>Bacillati</taxon>
        <taxon>Actinomycetota</taxon>
        <taxon>Actinomycetes</taxon>
        <taxon>Nakamurellales</taxon>
        <taxon>Nakamurellaceae</taxon>
        <taxon>Nakamurella</taxon>
    </lineage>
</organism>
<name>A0AAU8DIS8_9ACTN</name>
<dbReference type="RefSeq" id="WP_353647488.1">
    <property type="nucleotide sequence ID" value="NZ_CP159218.1"/>
</dbReference>
<dbReference type="SUPFAM" id="SSF46689">
    <property type="entry name" value="Homeodomain-like"/>
    <property type="match status" value="1"/>
</dbReference>
<sequence length="193" mass="21705">MPRVSESHLEARRRQILDAARTAFARYGFEGATVRVLEEGAGLSRGAIFHHFEDKDALFLALAEADVEEMAHTVAAHGLVQVMRELIVRPDEGWLGTQLEISRRLRTDTEFRTTWAQRSSAVSIATRERLQRQRDAGKLRDDVDIEVLASYLELVLEGLVTHLATGLPADRFGVVLDLVESSVRRDSLVERTQ</sequence>
<proteinExistence type="predicted"/>
<dbReference type="GO" id="GO:0003700">
    <property type="term" value="F:DNA-binding transcription factor activity"/>
    <property type="evidence" value="ECO:0007669"/>
    <property type="project" value="TreeGrafter"/>
</dbReference>
<feature type="DNA-binding region" description="H-T-H motif" evidence="2">
    <location>
        <begin position="33"/>
        <end position="52"/>
    </location>
</feature>
<gene>
    <name evidence="4" type="ORF">ABLG96_11285</name>
</gene>
<dbReference type="InterPro" id="IPR050109">
    <property type="entry name" value="HTH-type_TetR-like_transc_reg"/>
</dbReference>
<dbReference type="Gene3D" id="1.10.357.10">
    <property type="entry name" value="Tetracycline Repressor, domain 2"/>
    <property type="match status" value="1"/>
</dbReference>